<reference evidence="2" key="3">
    <citation type="submission" date="2025-09" db="UniProtKB">
        <authorList>
            <consortium name="Ensembl"/>
        </authorList>
    </citation>
    <scope>IDENTIFICATION</scope>
    <source>
        <strain evidence="2">breed Abyssinian</strain>
    </source>
</reference>
<dbReference type="GeneTree" id="ENSGT00390000016534"/>
<feature type="region of interest" description="Disordered" evidence="1">
    <location>
        <begin position="1"/>
        <end position="25"/>
    </location>
</feature>
<feature type="region of interest" description="Disordered" evidence="1">
    <location>
        <begin position="64"/>
        <end position="127"/>
    </location>
</feature>
<dbReference type="Ensembl" id="ENSFCTT00005026411.1">
    <property type="protein sequence ID" value="ENSFCTP00005017118.1"/>
    <property type="gene ID" value="ENSFCTG00005009475.1"/>
</dbReference>
<sequence length="191" mass="22182">ETVTPKLRQENETLHQPKGAGPDREARIYRAERARGLGEGKHQPLSQRMRSLTVFPKTLTLGKDEKTDSLQRTHKTKTKKPRVAWAKEQIKGHQDRMTRGRQLTEQRSESRARGLSALAPPLRRPPVHREEVKEFERVTAYPIAQPYQETLLEVTILTEKAKKEEEVKKPLRRELLSMPPFLRSQLEKIKV</sequence>
<proteinExistence type="predicted"/>
<feature type="compositionally biased region" description="Basic and acidic residues" evidence="1">
    <location>
        <begin position="7"/>
        <end position="25"/>
    </location>
</feature>
<organism evidence="2 3">
    <name type="scientific">Felis catus</name>
    <name type="common">Cat</name>
    <name type="synonym">Felis silvestris catus</name>
    <dbReference type="NCBI Taxonomy" id="9685"/>
    <lineage>
        <taxon>Eukaryota</taxon>
        <taxon>Metazoa</taxon>
        <taxon>Chordata</taxon>
        <taxon>Craniata</taxon>
        <taxon>Vertebrata</taxon>
        <taxon>Euteleostomi</taxon>
        <taxon>Mammalia</taxon>
        <taxon>Eutheria</taxon>
        <taxon>Laurasiatheria</taxon>
        <taxon>Carnivora</taxon>
        <taxon>Feliformia</taxon>
        <taxon>Felidae</taxon>
        <taxon>Felinae</taxon>
        <taxon>Felis</taxon>
    </lineage>
</organism>
<dbReference type="PANTHER" id="PTHR41403:SF4">
    <property type="entry name" value="SIMILAR TO RIKEN CDNA 1700022C21"/>
    <property type="match status" value="1"/>
</dbReference>
<evidence type="ECO:0000256" key="1">
    <source>
        <dbReference type="SAM" id="MobiDB-lite"/>
    </source>
</evidence>
<gene>
    <name evidence="2" type="primary">FAM107A</name>
</gene>
<accession>A0ABI7X5T0</accession>
<keyword evidence="3" id="KW-1185">Reference proteome</keyword>
<feature type="compositionally biased region" description="Basic and acidic residues" evidence="1">
    <location>
        <begin position="88"/>
        <end position="112"/>
    </location>
</feature>
<reference evidence="2" key="2">
    <citation type="submission" date="2025-08" db="UniProtKB">
        <authorList>
            <consortium name="Ensembl"/>
        </authorList>
    </citation>
    <scope>IDENTIFICATION</scope>
    <source>
        <strain evidence="2">breed Abyssinian</strain>
    </source>
</reference>
<evidence type="ECO:0000313" key="2">
    <source>
        <dbReference type="Ensembl" id="ENSFCTP00005017118.1"/>
    </source>
</evidence>
<dbReference type="Proteomes" id="UP000823872">
    <property type="component" value="Chromosome D2"/>
</dbReference>
<dbReference type="PANTHER" id="PTHR41403">
    <property type="entry name" value="RCG43477-RELATED"/>
    <property type="match status" value="1"/>
</dbReference>
<reference evidence="2 3" key="1">
    <citation type="submission" date="2021-02" db="EMBL/GenBank/DDBJ databases">
        <title>Safari Cat Assemblies.</title>
        <authorList>
            <person name="Bredemeyer K.R."/>
            <person name="Murphy W.J."/>
        </authorList>
    </citation>
    <scope>NUCLEOTIDE SEQUENCE [LARGE SCALE GENOMIC DNA]</scope>
</reference>
<evidence type="ECO:0008006" key="4">
    <source>
        <dbReference type="Google" id="ProtNLM"/>
    </source>
</evidence>
<protein>
    <recommendedName>
        <fullName evidence="4">TPX2 microtubule nucleation factor</fullName>
    </recommendedName>
</protein>
<dbReference type="InterPro" id="IPR040005">
    <property type="entry name" value="Polr1has"/>
</dbReference>
<feature type="compositionally biased region" description="Basic residues" evidence="1">
    <location>
        <begin position="72"/>
        <end position="82"/>
    </location>
</feature>
<evidence type="ECO:0000313" key="3">
    <source>
        <dbReference type="Proteomes" id="UP000823872"/>
    </source>
</evidence>
<name>A0ABI7X5T0_FELCA</name>